<evidence type="ECO:0000256" key="7">
    <source>
        <dbReference type="ARBA" id="ARBA00071275"/>
    </source>
</evidence>
<keyword evidence="6" id="KW-0804">Transcription</keyword>
<evidence type="ECO:0000256" key="6">
    <source>
        <dbReference type="ARBA" id="ARBA00023163"/>
    </source>
</evidence>
<dbReference type="FunFam" id="1.25.70.10:FF:000002">
    <property type="entry name" value="transcription termination factor 3, mitochondrial"/>
    <property type="match status" value="1"/>
</dbReference>
<dbReference type="InterPro" id="IPR003690">
    <property type="entry name" value="MTERF"/>
</dbReference>
<evidence type="ECO:0000256" key="4">
    <source>
        <dbReference type="ARBA" id="ARBA00023015"/>
    </source>
</evidence>
<sequence>MALGGLHLCKRCCFFLGVRKLCSDLQQSARFLHSANAQFSSVPQITFAASSTRGPARPVGITGRFHKPPQTETWKLTVCQYSDTTVVTLASRESQPLPADPAQTGLISKQPGHPEGSLFGTPPLPDSQAPLLDLDGSPPLAPFEEISEEEAVQIHAEPALPAASVSLGDYVDQSETLQQLLKLGVNLSKLEQRPNVGSMLLRLDFQADVKDRLLFLKDVGVEDSRLGAFITRNPFILTEGLENLRARSAYLRSKKFSRVSVATMVSKAPYLLNFSIERLDNRLNFYQQTLGLSTEKTRNLLVRLPGLLCRSLEPVKENLKVCELELGFRPNEIQHIVTAVPKVLTANKKKLTEIFNYIHNTMGIPHSLIIKFPQVFNSRLLRIKERHLFLRYLEMAQYDPAKPNYISLHCLISLPDRVFCSDVAKATLEDFELFQKTL</sequence>
<evidence type="ECO:0000256" key="8">
    <source>
        <dbReference type="ARBA" id="ARBA00081775"/>
    </source>
</evidence>
<comment type="subcellular location">
    <subcellularLocation>
        <location evidence="1">Mitochondrion</location>
    </subcellularLocation>
</comment>
<evidence type="ECO:0000256" key="9">
    <source>
        <dbReference type="SAM" id="MobiDB-lite"/>
    </source>
</evidence>
<dbReference type="GO" id="GO:0003676">
    <property type="term" value="F:nucleic acid binding"/>
    <property type="evidence" value="ECO:0007669"/>
    <property type="project" value="InterPro"/>
</dbReference>
<dbReference type="InterPro" id="IPR038538">
    <property type="entry name" value="MTERF_sf"/>
</dbReference>
<keyword evidence="5" id="KW-0496">Mitochondrion</keyword>
<dbReference type="GO" id="GO:0006355">
    <property type="term" value="P:regulation of DNA-templated transcription"/>
    <property type="evidence" value="ECO:0007669"/>
    <property type="project" value="UniProtKB-ARBA"/>
</dbReference>
<dbReference type="Proteomes" id="UP000261540">
    <property type="component" value="Unplaced"/>
</dbReference>
<name>A0A3B3RR69_9TELE</name>
<dbReference type="PANTHER" id="PTHR13068:SF194">
    <property type="entry name" value="TRANSCRIPTION TERMINATION FACTOR 3, MITOCHONDRIAL"/>
    <property type="match status" value="1"/>
</dbReference>
<reference evidence="10" key="1">
    <citation type="submission" date="2025-08" db="UniProtKB">
        <authorList>
            <consortium name="Ensembl"/>
        </authorList>
    </citation>
    <scope>IDENTIFICATION</scope>
</reference>
<accession>A0A3B3RR69</accession>
<dbReference type="Ensembl" id="ENSPKIT00000001410.1">
    <property type="protein sequence ID" value="ENSPKIP00000020788.1"/>
    <property type="gene ID" value="ENSPKIG00000005444.1"/>
</dbReference>
<dbReference type="PANTHER" id="PTHR13068">
    <property type="entry name" value="CGI-12 PROTEIN-RELATED"/>
    <property type="match status" value="1"/>
</dbReference>
<dbReference type="Gene3D" id="1.25.70.10">
    <property type="entry name" value="Transcription termination factor 3, mitochondrial"/>
    <property type="match status" value="1"/>
</dbReference>
<evidence type="ECO:0000256" key="5">
    <source>
        <dbReference type="ARBA" id="ARBA00023128"/>
    </source>
</evidence>
<feature type="region of interest" description="Disordered" evidence="9">
    <location>
        <begin position="95"/>
        <end position="124"/>
    </location>
</feature>
<evidence type="ECO:0000256" key="3">
    <source>
        <dbReference type="ARBA" id="ARBA00022946"/>
    </source>
</evidence>
<dbReference type="GO" id="GO:0061668">
    <property type="term" value="P:mitochondrial ribosome assembly"/>
    <property type="evidence" value="ECO:0007669"/>
    <property type="project" value="TreeGrafter"/>
</dbReference>
<keyword evidence="3" id="KW-0809">Transit peptide</keyword>
<comment type="similarity">
    <text evidence="2">Belongs to the mTERF family.</text>
</comment>
<dbReference type="GeneTree" id="ENSGT00390000005801"/>
<dbReference type="CTD" id="51001"/>
<dbReference type="SMART" id="SM00733">
    <property type="entry name" value="Mterf"/>
    <property type="match status" value="5"/>
</dbReference>
<organism evidence="10 11">
    <name type="scientific">Paramormyrops kingsleyae</name>
    <dbReference type="NCBI Taxonomy" id="1676925"/>
    <lineage>
        <taxon>Eukaryota</taxon>
        <taxon>Metazoa</taxon>
        <taxon>Chordata</taxon>
        <taxon>Craniata</taxon>
        <taxon>Vertebrata</taxon>
        <taxon>Euteleostomi</taxon>
        <taxon>Actinopterygii</taxon>
        <taxon>Neopterygii</taxon>
        <taxon>Teleostei</taxon>
        <taxon>Osteoglossocephala</taxon>
        <taxon>Osteoglossomorpha</taxon>
        <taxon>Osteoglossiformes</taxon>
        <taxon>Mormyridae</taxon>
        <taxon>Paramormyrops</taxon>
    </lineage>
</organism>
<evidence type="ECO:0000256" key="1">
    <source>
        <dbReference type="ARBA" id="ARBA00004173"/>
    </source>
</evidence>
<evidence type="ECO:0000313" key="11">
    <source>
        <dbReference type="Proteomes" id="UP000261540"/>
    </source>
</evidence>
<evidence type="ECO:0000313" key="10">
    <source>
        <dbReference type="Ensembl" id="ENSPKIP00000020788.1"/>
    </source>
</evidence>
<evidence type="ECO:0000256" key="2">
    <source>
        <dbReference type="ARBA" id="ARBA00007692"/>
    </source>
</evidence>
<dbReference type="GO" id="GO:0006390">
    <property type="term" value="P:mitochondrial transcription"/>
    <property type="evidence" value="ECO:0007669"/>
    <property type="project" value="TreeGrafter"/>
</dbReference>
<proteinExistence type="inferred from homology"/>
<dbReference type="Pfam" id="PF02536">
    <property type="entry name" value="mTERF"/>
    <property type="match status" value="1"/>
</dbReference>
<protein>
    <recommendedName>
        <fullName evidence="7">Transcription termination factor 3, mitochondrial</fullName>
    </recommendedName>
    <alternativeName>
        <fullName evidence="8">mTERF domain-containing protein 1, mitochondrial</fullName>
    </alternativeName>
</protein>
<dbReference type="GO" id="GO:0005739">
    <property type="term" value="C:mitochondrion"/>
    <property type="evidence" value="ECO:0007669"/>
    <property type="project" value="UniProtKB-SubCell"/>
</dbReference>
<keyword evidence="4" id="KW-0805">Transcription regulation</keyword>
<reference evidence="10" key="2">
    <citation type="submission" date="2025-09" db="UniProtKB">
        <authorList>
            <consortium name="Ensembl"/>
        </authorList>
    </citation>
    <scope>IDENTIFICATION</scope>
</reference>
<keyword evidence="11" id="KW-1185">Reference proteome</keyword>
<dbReference type="STRING" id="1676925.ENSPKIP00000020788"/>
<dbReference type="AlphaFoldDB" id="A0A3B3RR69"/>